<evidence type="ECO:0000313" key="1">
    <source>
        <dbReference type="EMBL" id="CAB4143596.1"/>
    </source>
</evidence>
<sequence>MEGVWAAAVTGAFGILMILIEKGRRENVRDHGFVKERLDLLKEDIADIDADISIIEHKLDSHINDHAQMTMIDFKPNRNKKEIVNGRKKR</sequence>
<accession>A0A6J5NVB1</accession>
<protein>
    <submittedName>
        <fullName evidence="2">Uncharacterized protein</fullName>
    </submittedName>
</protein>
<reference evidence="2" key="1">
    <citation type="submission" date="2020-04" db="EMBL/GenBank/DDBJ databases">
        <authorList>
            <person name="Chiriac C."/>
            <person name="Salcher M."/>
            <person name="Ghai R."/>
            <person name="Kavagutti S V."/>
        </authorList>
    </citation>
    <scope>NUCLEOTIDE SEQUENCE</scope>
</reference>
<name>A0A6J5NVB1_9CAUD</name>
<evidence type="ECO:0000313" key="2">
    <source>
        <dbReference type="EMBL" id="CAB4162927.1"/>
    </source>
</evidence>
<organism evidence="2">
    <name type="scientific">uncultured Caudovirales phage</name>
    <dbReference type="NCBI Taxonomy" id="2100421"/>
    <lineage>
        <taxon>Viruses</taxon>
        <taxon>Duplodnaviria</taxon>
        <taxon>Heunggongvirae</taxon>
        <taxon>Uroviricota</taxon>
        <taxon>Caudoviricetes</taxon>
        <taxon>Peduoviridae</taxon>
        <taxon>Maltschvirus</taxon>
        <taxon>Maltschvirus maltsch</taxon>
    </lineage>
</organism>
<gene>
    <name evidence="1" type="ORF">UFOVP436_186</name>
    <name evidence="2" type="ORF">UFOVP784_186</name>
</gene>
<dbReference type="EMBL" id="LR796737">
    <property type="protein sequence ID" value="CAB4162927.1"/>
    <property type="molecule type" value="Genomic_DNA"/>
</dbReference>
<dbReference type="EMBL" id="LR796418">
    <property type="protein sequence ID" value="CAB4143596.1"/>
    <property type="molecule type" value="Genomic_DNA"/>
</dbReference>
<proteinExistence type="predicted"/>